<feature type="transmembrane region" description="Helical" evidence="1">
    <location>
        <begin position="335"/>
        <end position="357"/>
    </location>
</feature>
<dbReference type="AlphaFoldDB" id="A0A517Z3H3"/>
<name>A0A517Z3H3_9PLAN</name>
<feature type="transmembrane region" description="Helical" evidence="1">
    <location>
        <begin position="116"/>
        <end position="137"/>
    </location>
</feature>
<keyword evidence="3" id="KW-1185">Reference proteome</keyword>
<feature type="transmembrane region" description="Helical" evidence="1">
    <location>
        <begin position="157"/>
        <end position="177"/>
    </location>
</feature>
<evidence type="ECO:0000256" key="1">
    <source>
        <dbReference type="SAM" id="Phobius"/>
    </source>
</evidence>
<dbReference type="KEGG" id="mri:Mal4_12990"/>
<reference evidence="2 3" key="1">
    <citation type="submission" date="2019-02" db="EMBL/GenBank/DDBJ databases">
        <title>Deep-cultivation of Planctomycetes and their phenomic and genomic characterization uncovers novel biology.</title>
        <authorList>
            <person name="Wiegand S."/>
            <person name="Jogler M."/>
            <person name="Boedeker C."/>
            <person name="Pinto D."/>
            <person name="Vollmers J."/>
            <person name="Rivas-Marin E."/>
            <person name="Kohn T."/>
            <person name="Peeters S.H."/>
            <person name="Heuer A."/>
            <person name="Rast P."/>
            <person name="Oberbeckmann S."/>
            <person name="Bunk B."/>
            <person name="Jeske O."/>
            <person name="Meyerdierks A."/>
            <person name="Storesund J.E."/>
            <person name="Kallscheuer N."/>
            <person name="Luecker S."/>
            <person name="Lage O.M."/>
            <person name="Pohl T."/>
            <person name="Merkel B.J."/>
            <person name="Hornburger P."/>
            <person name="Mueller R.-W."/>
            <person name="Bruemmer F."/>
            <person name="Labrenz M."/>
            <person name="Spormann A.M."/>
            <person name="Op den Camp H."/>
            <person name="Overmann J."/>
            <person name="Amann R."/>
            <person name="Jetten M.S.M."/>
            <person name="Mascher T."/>
            <person name="Medema M.H."/>
            <person name="Devos D.P."/>
            <person name="Kaster A.-K."/>
            <person name="Ovreas L."/>
            <person name="Rohde M."/>
            <person name="Galperin M.Y."/>
            <person name="Jogler C."/>
        </authorList>
    </citation>
    <scope>NUCLEOTIDE SEQUENCE [LARGE SCALE GENOMIC DNA]</scope>
    <source>
        <strain evidence="2 3">Mal4</strain>
    </source>
</reference>
<feature type="transmembrane region" description="Helical" evidence="1">
    <location>
        <begin position="377"/>
        <end position="398"/>
    </location>
</feature>
<accession>A0A517Z3H3</accession>
<proteinExistence type="predicted"/>
<feature type="transmembrane region" description="Helical" evidence="1">
    <location>
        <begin position="62"/>
        <end position="95"/>
    </location>
</feature>
<protein>
    <recommendedName>
        <fullName evidence="4">DUF4013 domain-containing protein</fullName>
    </recommendedName>
</protein>
<dbReference type="RefSeq" id="WP_145367638.1">
    <property type="nucleotide sequence ID" value="NZ_CP036275.1"/>
</dbReference>
<keyword evidence="1" id="KW-0472">Membrane</keyword>
<evidence type="ECO:0000313" key="2">
    <source>
        <dbReference type="EMBL" id="QDU36996.1"/>
    </source>
</evidence>
<gene>
    <name evidence="2" type="ORF">Mal4_12990</name>
</gene>
<evidence type="ECO:0000313" key="3">
    <source>
        <dbReference type="Proteomes" id="UP000320496"/>
    </source>
</evidence>
<feature type="transmembrane region" description="Helical" evidence="1">
    <location>
        <begin position="299"/>
        <end position="323"/>
    </location>
</feature>
<keyword evidence="1" id="KW-0812">Transmembrane</keyword>
<keyword evidence="1" id="KW-1133">Transmembrane helix</keyword>
<dbReference type="Proteomes" id="UP000320496">
    <property type="component" value="Chromosome"/>
</dbReference>
<feature type="transmembrane region" description="Helical" evidence="1">
    <location>
        <begin position="255"/>
        <end position="278"/>
    </location>
</feature>
<organism evidence="2 3">
    <name type="scientific">Maioricimonas rarisocia</name>
    <dbReference type="NCBI Taxonomy" id="2528026"/>
    <lineage>
        <taxon>Bacteria</taxon>
        <taxon>Pseudomonadati</taxon>
        <taxon>Planctomycetota</taxon>
        <taxon>Planctomycetia</taxon>
        <taxon>Planctomycetales</taxon>
        <taxon>Planctomycetaceae</taxon>
        <taxon>Maioricimonas</taxon>
    </lineage>
</organism>
<sequence length="424" mass="47382">MSDLATIEPATDDILIADRPETAELLDSPPEQVRPSVAFRNKWGKLPPFPRPWRHPLRAIGWIIRTLFGLVSLTLLLAVVAAVPILNFIALGYLLEAEGRVARTGKLRRSLPLLNLAPRIGTIALGIWICLLPLRFIGSMTSDAAIIDPGSAIDGRMRALALIAWAVLTVHICLALARGGSPSCFLRPIRNFRWLRSRLRDGDYFAVAATNIRQFVRRLRIRHHFWLGLRGFVGAFLWLLPPTILYAAVDRSDPGPIIISVLGGLGLVIVFGWVPFLQAHFAATERIGAFRELKTVRTLFRYAPLSWLLALVLVYALALPLYLFKVALPPQDAMWGITLVFLVSIFPARMVTGWAYAQAVRRAREDRPAHWTFRWGARLAAVPLLAAYVFILYFTQFIGAHGKGVLYEHHAFLLPWPAFLSLGS</sequence>
<evidence type="ECO:0008006" key="4">
    <source>
        <dbReference type="Google" id="ProtNLM"/>
    </source>
</evidence>
<dbReference type="OrthoDB" id="267627at2"/>
<dbReference type="EMBL" id="CP036275">
    <property type="protein sequence ID" value="QDU36996.1"/>
    <property type="molecule type" value="Genomic_DNA"/>
</dbReference>
<feature type="transmembrane region" description="Helical" evidence="1">
    <location>
        <begin position="227"/>
        <end position="249"/>
    </location>
</feature>